<dbReference type="GO" id="GO:0016020">
    <property type="term" value="C:membrane"/>
    <property type="evidence" value="ECO:0007669"/>
    <property type="project" value="UniProtKB-SubCell"/>
</dbReference>
<keyword evidence="4 6" id="KW-0472">Membrane</keyword>
<dbReference type="PANTHER" id="PTHR45687">
    <property type="entry name" value="AQUAPORIN OR AQUAGLYCEROPORIN RELATED"/>
    <property type="match status" value="1"/>
</dbReference>
<proteinExistence type="predicted"/>
<dbReference type="Proteomes" id="UP001293593">
    <property type="component" value="Unassembled WGS sequence"/>
</dbReference>
<comment type="caution">
    <text evidence="7">The sequence shown here is derived from an EMBL/GenBank/DDBJ whole genome shotgun (WGS) entry which is preliminary data.</text>
</comment>
<dbReference type="SUPFAM" id="SSF81338">
    <property type="entry name" value="Aquaporin-like"/>
    <property type="match status" value="1"/>
</dbReference>
<sequence length="115" mass="12701">MEGKVQDVSLGANKFSERQPIGTATQSLDGGKDYQEPSLTLLFEPYEFTSKSFYKVRIGEFVAAFLFLYVAFLMVKGVSNSKSKCTTISIQGIVWAFGGMIFSLIYCTLASQVII</sequence>
<keyword evidence="3 6" id="KW-1133">Transmembrane helix</keyword>
<evidence type="ECO:0000313" key="7">
    <source>
        <dbReference type="EMBL" id="KAK4258905.1"/>
    </source>
</evidence>
<feature type="transmembrane region" description="Helical" evidence="6">
    <location>
        <begin position="88"/>
        <end position="109"/>
    </location>
</feature>
<comment type="subcellular location">
    <subcellularLocation>
        <location evidence="1">Membrane</location>
        <topology evidence="1">Multi-pass membrane protein</topology>
    </subcellularLocation>
</comment>
<reference evidence="7" key="1">
    <citation type="submission" date="2023-10" db="EMBL/GenBank/DDBJ databases">
        <title>Chromosome-level genome of the transformable northern wattle, Acacia crassicarpa.</title>
        <authorList>
            <person name="Massaro I."/>
            <person name="Sinha N.R."/>
            <person name="Poethig S."/>
            <person name="Leichty A.R."/>
        </authorList>
    </citation>
    <scope>NUCLEOTIDE SEQUENCE</scope>
    <source>
        <strain evidence="7">Acra3RX</strain>
        <tissue evidence="7">Leaf</tissue>
    </source>
</reference>
<protein>
    <submittedName>
        <fullName evidence="7">Uncharacterized protein</fullName>
    </submittedName>
</protein>
<dbReference type="InterPro" id="IPR023271">
    <property type="entry name" value="Aquaporin-like"/>
</dbReference>
<evidence type="ECO:0000256" key="4">
    <source>
        <dbReference type="ARBA" id="ARBA00023136"/>
    </source>
</evidence>
<organism evidence="7 8">
    <name type="scientific">Acacia crassicarpa</name>
    <name type="common">northern wattle</name>
    <dbReference type="NCBI Taxonomy" id="499986"/>
    <lineage>
        <taxon>Eukaryota</taxon>
        <taxon>Viridiplantae</taxon>
        <taxon>Streptophyta</taxon>
        <taxon>Embryophyta</taxon>
        <taxon>Tracheophyta</taxon>
        <taxon>Spermatophyta</taxon>
        <taxon>Magnoliopsida</taxon>
        <taxon>eudicotyledons</taxon>
        <taxon>Gunneridae</taxon>
        <taxon>Pentapetalae</taxon>
        <taxon>rosids</taxon>
        <taxon>fabids</taxon>
        <taxon>Fabales</taxon>
        <taxon>Fabaceae</taxon>
        <taxon>Caesalpinioideae</taxon>
        <taxon>mimosoid clade</taxon>
        <taxon>Acacieae</taxon>
        <taxon>Acacia</taxon>
    </lineage>
</organism>
<dbReference type="AlphaFoldDB" id="A0AAE1JWK9"/>
<dbReference type="Pfam" id="PF00230">
    <property type="entry name" value="MIP"/>
    <property type="match status" value="1"/>
</dbReference>
<feature type="region of interest" description="Disordered" evidence="5">
    <location>
        <begin position="1"/>
        <end position="30"/>
    </location>
</feature>
<name>A0AAE1JWK9_9FABA</name>
<feature type="transmembrane region" description="Helical" evidence="6">
    <location>
        <begin position="58"/>
        <end position="76"/>
    </location>
</feature>
<dbReference type="Gene3D" id="1.20.1080.10">
    <property type="entry name" value="Glycerol uptake facilitator protein"/>
    <property type="match status" value="1"/>
</dbReference>
<keyword evidence="8" id="KW-1185">Reference proteome</keyword>
<dbReference type="GO" id="GO:0015267">
    <property type="term" value="F:channel activity"/>
    <property type="evidence" value="ECO:0007669"/>
    <property type="project" value="InterPro"/>
</dbReference>
<evidence type="ECO:0000256" key="6">
    <source>
        <dbReference type="SAM" id="Phobius"/>
    </source>
</evidence>
<dbReference type="InterPro" id="IPR000425">
    <property type="entry name" value="MIP"/>
</dbReference>
<dbReference type="InterPro" id="IPR034294">
    <property type="entry name" value="Aquaporin_transptr"/>
</dbReference>
<evidence type="ECO:0000313" key="8">
    <source>
        <dbReference type="Proteomes" id="UP001293593"/>
    </source>
</evidence>
<keyword evidence="2 6" id="KW-0812">Transmembrane</keyword>
<gene>
    <name evidence="7" type="ORF">QN277_005301</name>
</gene>
<dbReference type="EMBL" id="JAWXYG010000011">
    <property type="protein sequence ID" value="KAK4258905.1"/>
    <property type="molecule type" value="Genomic_DNA"/>
</dbReference>
<evidence type="ECO:0000256" key="2">
    <source>
        <dbReference type="ARBA" id="ARBA00022692"/>
    </source>
</evidence>
<evidence type="ECO:0000256" key="3">
    <source>
        <dbReference type="ARBA" id="ARBA00022989"/>
    </source>
</evidence>
<evidence type="ECO:0000256" key="5">
    <source>
        <dbReference type="SAM" id="MobiDB-lite"/>
    </source>
</evidence>
<accession>A0AAE1JWK9</accession>
<evidence type="ECO:0000256" key="1">
    <source>
        <dbReference type="ARBA" id="ARBA00004141"/>
    </source>
</evidence>